<accession>A0ABQ4DS20</accession>
<gene>
    <name evidence="1" type="ORF">Cph01nite_35130</name>
</gene>
<name>A0ABQ4DS20_9CELL</name>
<reference evidence="1 2" key="1">
    <citation type="submission" date="2021-01" db="EMBL/GenBank/DDBJ databases">
        <title>Whole genome shotgun sequence of Cellulomonas phragmiteti NBRC 110785.</title>
        <authorList>
            <person name="Komaki H."/>
            <person name="Tamura T."/>
        </authorList>
    </citation>
    <scope>NUCLEOTIDE SEQUENCE [LARGE SCALE GENOMIC DNA]</scope>
    <source>
        <strain evidence="1 2">NBRC 110785</strain>
    </source>
</reference>
<dbReference type="EMBL" id="BONP01000036">
    <property type="protein sequence ID" value="GIG41751.1"/>
    <property type="molecule type" value="Genomic_DNA"/>
</dbReference>
<organism evidence="1 2">
    <name type="scientific">Cellulomonas phragmiteti</name>
    <dbReference type="NCBI Taxonomy" id="478780"/>
    <lineage>
        <taxon>Bacteria</taxon>
        <taxon>Bacillati</taxon>
        <taxon>Actinomycetota</taxon>
        <taxon>Actinomycetes</taxon>
        <taxon>Micrococcales</taxon>
        <taxon>Cellulomonadaceae</taxon>
        <taxon>Cellulomonas</taxon>
    </lineage>
</organism>
<evidence type="ECO:0000313" key="1">
    <source>
        <dbReference type="EMBL" id="GIG41751.1"/>
    </source>
</evidence>
<protein>
    <submittedName>
        <fullName evidence="1">Uncharacterized protein</fullName>
    </submittedName>
</protein>
<keyword evidence="2" id="KW-1185">Reference proteome</keyword>
<comment type="caution">
    <text evidence="1">The sequence shown here is derived from an EMBL/GenBank/DDBJ whole genome shotgun (WGS) entry which is preliminary data.</text>
</comment>
<proteinExistence type="predicted"/>
<dbReference type="Proteomes" id="UP000614741">
    <property type="component" value="Unassembled WGS sequence"/>
</dbReference>
<sequence>MRLFRRDHTPSADELGGGTALTVDVIGGQFVSAMTWTREVRRVLDRAQPALTVLRRAGVAGSVHLRPGPVAHAVEGEIRLRAGGVLGVVVDENGHGFRLVPDRGSTDPVATDDIEVGPGISPQDALGDVVFAVASLVADTEEPPVTLPAPLTVTGANLQHLRATADLPARWCACVFVTRAHDVPDDADQEERTALWVEHSVGIKLHLDGSIAADPDDVDPHGESSRQSLATATTWAGVDVDLVPYARWLADRTQEVLRMRVPGL</sequence>
<dbReference type="RefSeq" id="WP_203676170.1">
    <property type="nucleotide sequence ID" value="NZ_BONP01000036.1"/>
</dbReference>
<evidence type="ECO:0000313" key="2">
    <source>
        <dbReference type="Proteomes" id="UP000614741"/>
    </source>
</evidence>